<evidence type="ECO:0000256" key="2">
    <source>
        <dbReference type="ARBA" id="ARBA00022692"/>
    </source>
</evidence>
<dbReference type="SUPFAM" id="SSF81452">
    <property type="entry name" value="Cytochrome c oxidase subunit III-like"/>
    <property type="match status" value="1"/>
</dbReference>
<dbReference type="AlphaFoldDB" id="A0A2W5Z6A0"/>
<dbReference type="GO" id="GO:0022904">
    <property type="term" value="P:respiratory electron transport chain"/>
    <property type="evidence" value="ECO:0007669"/>
    <property type="project" value="InterPro"/>
</dbReference>
<dbReference type="InterPro" id="IPR000298">
    <property type="entry name" value="Cyt_c_oxidase-like_su3"/>
</dbReference>
<reference evidence="8 11" key="3">
    <citation type="submission" date="2020-10" db="EMBL/GenBank/DDBJ databases">
        <title>Ca. Dormibacterota MAGs.</title>
        <authorList>
            <person name="Montgomery K."/>
        </authorList>
    </citation>
    <scope>NUCLEOTIDE SEQUENCE [LARGE SCALE GENOMIC DNA]</scope>
    <source>
        <strain evidence="8">SC8812_S17_18</strain>
    </source>
</reference>
<accession>A0A934N5V6</accession>
<dbReference type="EMBL" id="JAEKNS010000110">
    <property type="protein sequence ID" value="MBJ7595263.1"/>
    <property type="molecule type" value="Genomic_DNA"/>
</dbReference>
<reference evidence="9 10" key="1">
    <citation type="journal article" date="2017" name="Nature">
        <title>Atmospheric trace gases support primary production in Antarctic desert surface soil.</title>
        <authorList>
            <person name="Ji M."/>
            <person name="Greening C."/>
            <person name="Vanwonterghem I."/>
            <person name="Carere C.R."/>
            <person name="Bay S.K."/>
            <person name="Steen J.A."/>
            <person name="Montgomery K."/>
            <person name="Lines T."/>
            <person name="Beardall J."/>
            <person name="van Dorst J."/>
            <person name="Snape I."/>
            <person name="Stott M.B."/>
            <person name="Hugenholtz P."/>
            <person name="Ferrari B.C."/>
        </authorList>
    </citation>
    <scope>NUCLEOTIDE SEQUENCE [LARGE SCALE GENOMIC DNA]</scope>
    <source>
        <strain evidence="9">RRmetagenome_bin12</strain>
    </source>
</reference>
<dbReference type="EMBL" id="QHBU01000266">
    <property type="protein sequence ID" value="PZR78256.1"/>
    <property type="molecule type" value="Genomic_DNA"/>
</dbReference>
<feature type="transmembrane region" description="Helical" evidence="6">
    <location>
        <begin position="179"/>
        <end position="196"/>
    </location>
</feature>
<protein>
    <submittedName>
        <fullName evidence="8">DUF979 family protein</fullName>
    </submittedName>
</protein>
<comment type="caution">
    <text evidence="9">The sequence shown here is derived from an EMBL/GenBank/DDBJ whole genome shotgun (WGS) entry which is preliminary data.</text>
</comment>
<feature type="transmembrane region" description="Helical" evidence="6">
    <location>
        <begin position="138"/>
        <end position="158"/>
    </location>
</feature>
<evidence type="ECO:0000256" key="5">
    <source>
        <dbReference type="RuleBase" id="RU003376"/>
    </source>
</evidence>
<evidence type="ECO:0000256" key="4">
    <source>
        <dbReference type="ARBA" id="ARBA00023136"/>
    </source>
</evidence>
<feature type="transmembrane region" description="Helical" evidence="6">
    <location>
        <begin position="97"/>
        <end position="118"/>
    </location>
</feature>
<keyword evidence="2 5" id="KW-0812">Transmembrane</keyword>
<gene>
    <name evidence="9" type="ORF">DLM65_13535</name>
    <name evidence="8" type="ORF">JF886_10465</name>
</gene>
<dbReference type="PROSITE" id="PS50253">
    <property type="entry name" value="COX3"/>
    <property type="match status" value="1"/>
</dbReference>
<dbReference type="InterPro" id="IPR013833">
    <property type="entry name" value="Cyt_c_oxidase_su3_a-hlx"/>
</dbReference>
<comment type="similarity">
    <text evidence="5">Belongs to the cytochrome c oxidase subunit 3 family.</text>
</comment>
<evidence type="ECO:0000313" key="10">
    <source>
        <dbReference type="Proteomes" id="UP000248724"/>
    </source>
</evidence>
<dbReference type="Proteomes" id="UP000248724">
    <property type="component" value="Unassembled WGS sequence"/>
</dbReference>
<keyword evidence="4 6" id="KW-0472">Membrane</keyword>
<evidence type="ECO:0000313" key="8">
    <source>
        <dbReference type="EMBL" id="MBJ7595263.1"/>
    </source>
</evidence>
<proteinExistence type="inferred from homology"/>
<dbReference type="GO" id="GO:0004129">
    <property type="term" value="F:cytochrome-c oxidase activity"/>
    <property type="evidence" value="ECO:0007669"/>
    <property type="project" value="InterPro"/>
</dbReference>
<dbReference type="GO" id="GO:0005886">
    <property type="term" value="C:plasma membrane"/>
    <property type="evidence" value="ECO:0007669"/>
    <property type="project" value="UniProtKB-SubCell"/>
</dbReference>
<sequence>MSTDTSLVYQTDENTQRRTFLVGVRLFLAANTMLMLAMLFAYLYLRANNNGGMWRPDGIGDLSGLGMAIILVLQAACLVAVIAAIGLFHEDRSTHRVVGVIALLLALAAGVGRVWYQYHLGSGWVINHGTYTAVTEMWFGILIIEALVGVLWLFTVVLPGRRAAHPLVAARQLRGFAEYWGYLLVVSTLVFLLARLV</sequence>
<dbReference type="Gene3D" id="1.20.120.80">
    <property type="entry name" value="Cytochrome c oxidase, subunit III, four-helix bundle"/>
    <property type="match status" value="1"/>
</dbReference>
<evidence type="ECO:0000256" key="6">
    <source>
        <dbReference type="SAM" id="Phobius"/>
    </source>
</evidence>
<dbReference type="Proteomes" id="UP000606991">
    <property type="component" value="Unassembled WGS sequence"/>
</dbReference>
<evidence type="ECO:0000313" key="11">
    <source>
        <dbReference type="Proteomes" id="UP000606991"/>
    </source>
</evidence>
<comment type="subcellular location">
    <subcellularLocation>
        <location evidence="5">Cell membrane</location>
        <topology evidence="5">Multi-pass membrane protein</topology>
    </subcellularLocation>
    <subcellularLocation>
        <location evidence="1">Membrane</location>
        <topology evidence="1">Multi-pass membrane protein</topology>
    </subcellularLocation>
</comment>
<evidence type="ECO:0000256" key="1">
    <source>
        <dbReference type="ARBA" id="ARBA00004141"/>
    </source>
</evidence>
<name>A0A2W5Z6A0_9BACT</name>
<feature type="transmembrane region" description="Helical" evidence="6">
    <location>
        <begin position="26"/>
        <end position="45"/>
    </location>
</feature>
<dbReference type="Pfam" id="PF06166">
    <property type="entry name" value="DUF979"/>
    <property type="match status" value="1"/>
</dbReference>
<feature type="domain" description="Heme-copper oxidase subunit III family profile" evidence="7">
    <location>
        <begin position="1"/>
        <end position="197"/>
    </location>
</feature>
<dbReference type="RefSeq" id="WP_337312211.1">
    <property type="nucleotide sequence ID" value="NZ_JAEKNS010000110.1"/>
</dbReference>
<dbReference type="InterPro" id="IPR035973">
    <property type="entry name" value="Cyt_c_oxidase_su3-like_sf"/>
</dbReference>
<accession>A0A2W5Z6A0</accession>
<keyword evidence="3 6" id="KW-1133">Transmembrane helix</keyword>
<reference evidence="9" key="2">
    <citation type="submission" date="2018-05" db="EMBL/GenBank/DDBJ databases">
        <authorList>
            <person name="Ferrari B."/>
        </authorList>
    </citation>
    <scope>NUCLEOTIDE SEQUENCE</scope>
    <source>
        <strain evidence="9">RRmetagenome_bin12</strain>
    </source>
</reference>
<evidence type="ECO:0000259" key="7">
    <source>
        <dbReference type="PROSITE" id="PS50253"/>
    </source>
</evidence>
<evidence type="ECO:0000313" key="9">
    <source>
        <dbReference type="EMBL" id="PZR78256.1"/>
    </source>
</evidence>
<dbReference type="InterPro" id="IPR009323">
    <property type="entry name" value="DUF979"/>
</dbReference>
<organism evidence="9 10">
    <name type="scientific">Candidatus Aeolococcus gillhamiae</name>
    <dbReference type="NCBI Taxonomy" id="3127015"/>
    <lineage>
        <taxon>Bacteria</taxon>
        <taxon>Bacillati</taxon>
        <taxon>Candidatus Dormiibacterota</taxon>
        <taxon>Candidatus Dormibacteria</taxon>
        <taxon>Candidatus Aeolococcales</taxon>
        <taxon>Candidatus Aeolococcaceae</taxon>
        <taxon>Candidatus Aeolococcus</taxon>
    </lineage>
</organism>
<feature type="transmembrane region" description="Helical" evidence="6">
    <location>
        <begin position="65"/>
        <end position="88"/>
    </location>
</feature>
<evidence type="ECO:0000256" key="3">
    <source>
        <dbReference type="ARBA" id="ARBA00022989"/>
    </source>
</evidence>